<organism evidence="10 11">
    <name type="scientific">Dioszegia hungarica</name>
    <dbReference type="NCBI Taxonomy" id="4972"/>
    <lineage>
        <taxon>Eukaryota</taxon>
        <taxon>Fungi</taxon>
        <taxon>Dikarya</taxon>
        <taxon>Basidiomycota</taxon>
        <taxon>Agaricomycotina</taxon>
        <taxon>Tremellomycetes</taxon>
        <taxon>Tremellales</taxon>
        <taxon>Bulleribasidiaceae</taxon>
        <taxon>Dioszegia</taxon>
    </lineage>
</organism>
<evidence type="ECO:0000256" key="4">
    <source>
        <dbReference type="ARBA" id="ARBA00022989"/>
    </source>
</evidence>
<dbReference type="GO" id="GO:0048278">
    <property type="term" value="P:vesicle docking"/>
    <property type="evidence" value="ECO:0007669"/>
    <property type="project" value="TreeGrafter"/>
</dbReference>
<dbReference type="SUPFAM" id="SSF47661">
    <property type="entry name" value="t-snare proteins"/>
    <property type="match status" value="1"/>
</dbReference>
<proteinExistence type="inferred from homology"/>
<evidence type="ECO:0000256" key="7">
    <source>
        <dbReference type="SAM" id="MobiDB-lite"/>
    </source>
</evidence>
<feature type="transmembrane region" description="Helical" evidence="8">
    <location>
        <begin position="327"/>
        <end position="347"/>
    </location>
</feature>
<dbReference type="FunFam" id="1.20.58.70:FF:000008">
    <property type="entry name" value="Syntaxin family protein"/>
    <property type="match status" value="1"/>
</dbReference>
<dbReference type="GO" id="GO:0005886">
    <property type="term" value="C:plasma membrane"/>
    <property type="evidence" value="ECO:0007669"/>
    <property type="project" value="TreeGrafter"/>
</dbReference>
<dbReference type="GO" id="GO:0006887">
    <property type="term" value="P:exocytosis"/>
    <property type="evidence" value="ECO:0007669"/>
    <property type="project" value="TreeGrafter"/>
</dbReference>
<dbReference type="Pfam" id="PF05739">
    <property type="entry name" value="SNARE"/>
    <property type="match status" value="1"/>
</dbReference>
<feature type="compositionally biased region" description="Low complexity" evidence="7">
    <location>
        <begin position="46"/>
        <end position="63"/>
    </location>
</feature>
<dbReference type="Gene3D" id="1.20.58.70">
    <property type="match status" value="1"/>
</dbReference>
<dbReference type="GO" id="GO:0005484">
    <property type="term" value="F:SNAP receptor activity"/>
    <property type="evidence" value="ECO:0007669"/>
    <property type="project" value="TreeGrafter"/>
</dbReference>
<keyword evidence="5" id="KW-0175">Coiled coil</keyword>
<dbReference type="EMBL" id="JAKWFO010000014">
    <property type="protein sequence ID" value="KAI9632426.1"/>
    <property type="molecule type" value="Genomic_DNA"/>
</dbReference>
<evidence type="ECO:0000259" key="9">
    <source>
        <dbReference type="PROSITE" id="PS50192"/>
    </source>
</evidence>
<comment type="caution">
    <text evidence="10">The sequence shown here is derived from an EMBL/GenBank/DDBJ whole genome shotgun (WGS) entry which is preliminary data.</text>
</comment>
<dbReference type="GO" id="GO:0000149">
    <property type="term" value="F:SNARE binding"/>
    <property type="evidence" value="ECO:0007669"/>
    <property type="project" value="TreeGrafter"/>
</dbReference>
<dbReference type="Pfam" id="PF00804">
    <property type="entry name" value="Syntaxin"/>
    <property type="match status" value="1"/>
</dbReference>
<keyword evidence="11" id="KW-1185">Reference proteome</keyword>
<dbReference type="GO" id="GO:0012505">
    <property type="term" value="C:endomembrane system"/>
    <property type="evidence" value="ECO:0007669"/>
    <property type="project" value="TreeGrafter"/>
</dbReference>
<evidence type="ECO:0000256" key="1">
    <source>
        <dbReference type="ARBA" id="ARBA00004211"/>
    </source>
</evidence>
<dbReference type="PANTHER" id="PTHR19957">
    <property type="entry name" value="SYNTAXIN"/>
    <property type="match status" value="1"/>
</dbReference>
<dbReference type="SMART" id="SM00397">
    <property type="entry name" value="t_SNARE"/>
    <property type="match status" value="1"/>
</dbReference>
<protein>
    <submittedName>
        <fullName evidence="10">Syntaxin</fullName>
    </submittedName>
</protein>
<dbReference type="GO" id="GO:0006906">
    <property type="term" value="P:vesicle fusion"/>
    <property type="evidence" value="ECO:0007669"/>
    <property type="project" value="TreeGrafter"/>
</dbReference>
<evidence type="ECO:0000313" key="10">
    <source>
        <dbReference type="EMBL" id="KAI9632426.1"/>
    </source>
</evidence>
<dbReference type="AlphaFoldDB" id="A0AA38H4H9"/>
<dbReference type="CDD" id="cd15849">
    <property type="entry name" value="SNARE_Sso1"/>
    <property type="match status" value="1"/>
</dbReference>
<keyword evidence="6 8" id="KW-0472">Membrane</keyword>
<feature type="region of interest" description="Disordered" evidence="7">
    <location>
        <begin position="1"/>
        <end position="111"/>
    </location>
</feature>
<dbReference type="GO" id="GO:0031201">
    <property type="term" value="C:SNARE complex"/>
    <property type="evidence" value="ECO:0007669"/>
    <property type="project" value="TreeGrafter"/>
</dbReference>
<dbReference type="PROSITE" id="PS50192">
    <property type="entry name" value="T_SNARE"/>
    <property type="match status" value="1"/>
</dbReference>
<dbReference type="InterPro" id="IPR045242">
    <property type="entry name" value="Syntaxin"/>
</dbReference>
<dbReference type="InterPro" id="IPR010989">
    <property type="entry name" value="SNARE"/>
</dbReference>
<name>A0AA38H4H9_9TREE</name>
<evidence type="ECO:0000313" key="11">
    <source>
        <dbReference type="Proteomes" id="UP001164286"/>
    </source>
</evidence>
<dbReference type="GO" id="GO:0006886">
    <property type="term" value="P:intracellular protein transport"/>
    <property type="evidence" value="ECO:0007669"/>
    <property type="project" value="TreeGrafter"/>
</dbReference>
<feature type="compositionally biased region" description="Low complexity" evidence="7">
    <location>
        <begin position="70"/>
        <end position="88"/>
    </location>
</feature>
<gene>
    <name evidence="10" type="ORF">MKK02DRAFT_40729</name>
</gene>
<keyword evidence="3 8" id="KW-0812">Transmembrane</keyword>
<feature type="compositionally biased region" description="Gly residues" evidence="7">
    <location>
        <begin position="89"/>
        <end position="99"/>
    </location>
</feature>
<dbReference type="SMART" id="SM00503">
    <property type="entry name" value="SynN"/>
    <property type="match status" value="1"/>
</dbReference>
<evidence type="ECO:0000256" key="6">
    <source>
        <dbReference type="ARBA" id="ARBA00023136"/>
    </source>
</evidence>
<comment type="similarity">
    <text evidence="2">Belongs to the syntaxin family.</text>
</comment>
<dbReference type="InterPro" id="IPR000727">
    <property type="entry name" value="T_SNARE_dom"/>
</dbReference>
<dbReference type="PANTHER" id="PTHR19957:SF307">
    <property type="entry name" value="PROTEIN SSO1-RELATED"/>
    <property type="match status" value="1"/>
</dbReference>
<evidence type="ECO:0000256" key="5">
    <source>
        <dbReference type="ARBA" id="ARBA00023054"/>
    </source>
</evidence>
<evidence type="ECO:0000256" key="8">
    <source>
        <dbReference type="SAM" id="Phobius"/>
    </source>
</evidence>
<dbReference type="Proteomes" id="UP001164286">
    <property type="component" value="Unassembled WGS sequence"/>
</dbReference>
<accession>A0AA38H4H9</accession>
<dbReference type="InterPro" id="IPR006011">
    <property type="entry name" value="Syntaxin_N"/>
</dbReference>
<dbReference type="GeneID" id="77730441"/>
<reference evidence="10" key="1">
    <citation type="journal article" date="2022" name="G3 (Bethesda)">
        <title>High quality genome of the basidiomycete yeast Dioszegia hungarica PDD-24b-2 isolated from cloud water.</title>
        <authorList>
            <person name="Jarrige D."/>
            <person name="Haridas S."/>
            <person name="Bleykasten-Grosshans C."/>
            <person name="Joly M."/>
            <person name="Nadalig T."/>
            <person name="Sancelme M."/>
            <person name="Vuilleumier S."/>
            <person name="Grigoriev I.V."/>
            <person name="Amato P."/>
            <person name="Bringel F."/>
        </authorList>
    </citation>
    <scope>NUCLEOTIDE SEQUENCE</scope>
    <source>
        <strain evidence="10">PDD-24b-2</strain>
    </source>
</reference>
<keyword evidence="4 8" id="KW-1133">Transmembrane helix</keyword>
<feature type="domain" description="T-SNARE coiled-coil homology" evidence="9">
    <location>
        <begin position="252"/>
        <end position="314"/>
    </location>
</feature>
<comment type="subcellular location">
    <subcellularLocation>
        <location evidence="1">Membrane</location>
        <topology evidence="1">Single-pass type IV membrane protein</topology>
    </subcellularLocation>
</comment>
<evidence type="ECO:0000256" key="2">
    <source>
        <dbReference type="ARBA" id="ARBA00009063"/>
    </source>
</evidence>
<sequence>MARDRLAGVTRNYGDESNPQPSYPPSNGVIGQARGGNPYAQQDYSAPAPQAQYGQAPPQAQYGQPGGGYAQDAGNPYGNQQYGQQQGYAQGGAGGGAAGGQDFWSELSGTNSSLGQLQEQIQAVRSAHQQSLSSTDSAAAAHASQLNDQARILREDCKNQIKRLFKLAKGDKAQKAQVEAVKTRFTSLLNEHQVIEKEFRKKVKDRVERQYRIVNPQATEEEVRQVTESDNPQVFSQALLNSNRYGAARGAYKEVQERHVEIQKIEKTLTELAQMFNEMAMLVEQQDEAVVNIETQAQGVDNDVKEGLKQTNRAVESARKARRKKWICFWICVVILVIIAAVLAGYFGSGANNRPA</sequence>
<evidence type="ECO:0000256" key="3">
    <source>
        <dbReference type="ARBA" id="ARBA00022692"/>
    </source>
</evidence>
<dbReference type="RefSeq" id="XP_052942203.1">
    <property type="nucleotide sequence ID" value="XM_053091236.1"/>
</dbReference>